<evidence type="ECO:0000313" key="2">
    <source>
        <dbReference type="Proteomes" id="UP000526125"/>
    </source>
</evidence>
<gene>
    <name evidence="1" type="ORF">HP552_08805</name>
</gene>
<protein>
    <submittedName>
        <fullName evidence="1">Uncharacterized protein</fullName>
    </submittedName>
</protein>
<keyword evidence="2" id="KW-1185">Reference proteome</keyword>
<dbReference type="AlphaFoldDB" id="A0A7Y6BUW2"/>
<organism evidence="1 2">
    <name type="scientific">Paenibacillus xylanilyticus</name>
    <dbReference type="NCBI Taxonomy" id="248903"/>
    <lineage>
        <taxon>Bacteria</taxon>
        <taxon>Bacillati</taxon>
        <taxon>Bacillota</taxon>
        <taxon>Bacilli</taxon>
        <taxon>Bacillales</taxon>
        <taxon>Paenibacillaceae</taxon>
        <taxon>Paenibacillus</taxon>
    </lineage>
</organism>
<accession>A0A7Y6BUW2</accession>
<dbReference type="RefSeq" id="WP_175395157.1">
    <property type="nucleotide sequence ID" value="NZ_JABMCB010000169.1"/>
</dbReference>
<name>A0A7Y6BUW2_9BACL</name>
<reference evidence="1 2" key="1">
    <citation type="submission" date="2020-05" db="EMBL/GenBank/DDBJ databases">
        <title>Genome Sequencing of Type Strains.</title>
        <authorList>
            <person name="Lemaire J.F."/>
            <person name="Inderbitzin P."/>
            <person name="Gregorio O.A."/>
            <person name="Collins S.B."/>
            <person name="Wespe N."/>
            <person name="Knight-Connoni V."/>
        </authorList>
    </citation>
    <scope>NUCLEOTIDE SEQUENCE [LARGE SCALE GENOMIC DNA]</scope>
    <source>
        <strain evidence="1 2">LMG 21957</strain>
    </source>
</reference>
<dbReference type="Proteomes" id="UP000526125">
    <property type="component" value="Unassembled WGS sequence"/>
</dbReference>
<sequence length="70" mass="8114">MLTPTAKANIEHMAEWDQVTVGGYAVGENIRFEVNRTDKIFTVKMFDRLVLLDEDSFLTATEVIKYIDRF</sequence>
<evidence type="ECO:0000313" key="1">
    <source>
        <dbReference type="EMBL" id="NUU75329.1"/>
    </source>
</evidence>
<proteinExistence type="predicted"/>
<comment type="caution">
    <text evidence="1">The sequence shown here is derived from an EMBL/GenBank/DDBJ whole genome shotgun (WGS) entry which is preliminary data.</text>
</comment>
<dbReference type="EMBL" id="JABMCB010000169">
    <property type="protein sequence ID" value="NUU75329.1"/>
    <property type="molecule type" value="Genomic_DNA"/>
</dbReference>